<accession>A0ACB7J7I0</accession>
<sequence length="440" mass="49246">MESPPLPPELFQMILELVDGKEALFPLLLVSRAFKALAEPLLFRDVVATTHDLRGLQGFYLRVTAENDRLSSYVHSLTTSTTVNSVSLGDRKTAALDAILARLRNLKRLNLLYHWEPFIAFPSLAPTTYPFSLTHFACSNNVQDIEAFAHFLEAQPSLEHLSLSSVDSAISLAPSALPRLRVLQAPLVFAVSVMSGRKVSHLLLNTPVFDVTIKTDAETHEAFDNLRSLHCVADDLLKLAPLVSNIRCVWLMLRSVGILEDFLPITEALATMHIQYLRLSGFKPGGNHSNFVDQLYEENRFLRSIDLKRSYPSEYSRYTVGKSFPVKVDVGASAFDEWWLHEGVTPVSRSMIVGVKRDDIAVFLPIMPPFFMIPRYGWYADVDALKRGERVEREGHIIVAPSIGFKPHPTPIFGGKVQENAQVAELAVPLELGHIMKYTV</sequence>
<dbReference type="EMBL" id="WQMT02000003">
    <property type="protein sequence ID" value="KAG9225216.1"/>
    <property type="molecule type" value="Genomic_DNA"/>
</dbReference>
<reference evidence="1 2" key="1">
    <citation type="journal article" date="2021" name="Appl. Environ. Microbiol.">
        <title>Genetic linkage and physical mapping for an oyster mushroom Pleurotus cornucopiae and QTL analysis for the trait cap color.</title>
        <authorList>
            <person name="Zhang Y."/>
            <person name="Gao W."/>
            <person name="Sonnenberg A."/>
            <person name="Chen Q."/>
            <person name="Zhang J."/>
            <person name="Huang C."/>
        </authorList>
    </citation>
    <scope>NUCLEOTIDE SEQUENCE [LARGE SCALE GENOMIC DNA]</scope>
    <source>
        <strain evidence="1">CCMSSC00406</strain>
    </source>
</reference>
<evidence type="ECO:0000313" key="2">
    <source>
        <dbReference type="Proteomes" id="UP000824881"/>
    </source>
</evidence>
<comment type="caution">
    <text evidence="1">The sequence shown here is derived from an EMBL/GenBank/DDBJ whole genome shotgun (WGS) entry which is preliminary data.</text>
</comment>
<name>A0ACB7J7I0_PLECO</name>
<proteinExistence type="predicted"/>
<evidence type="ECO:0000313" key="1">
    <source>
        <dbReference type="EMBL" id="KAG9225216.1"/>
    </source>
</evidence>
<organism evidence="1 2">
    <name type="scientific">Pleurotus cornucopiae</name>
    <name type="common">Cornucopia mushroom</name>
    <dbReference type="NCBI Taxonomy" id="5321"/>
    <lineage>
        <taxon>Eukaryota</taxon>
        <taxon>Fungi</taxon>
        <taxon>Dikarya</taxon>
        <taxon>Basidiomycota</taxon>
        <taxon>Agaricomycotina</taxon>
        <taxon>Agaricomycetes</taxon>
        <taxon>Agaricomycetidae</taxon>
        <taxon>Agaricales</taxon>
        <taxon>Pleurotineae</taxon>
        <taxon>Pleurotaceae</taxon>
        <taxon>Pleurotus</taxon>
    </lineage>
</organism>
<gene>
    <name evidence="1" type="ORF">CCMSSC00406_0007047</name>
</gene>
<keyword evidence="2" id="KW-1185">Reference proteome</keyword>
<protein>
    <submittedName>
        <fullName evidence="1">Uncharacterized protein</fullName>
    </submittedName>
</protein>
<dbReference type="Proteomes" id="UP000824881">
    <property type="component" value="Unassembled WGS sequence"/>
</dbReference>